<dbReference type="Proteomes" id="UP000464954">
    <property type="component" value="Chromosome"/>
</dbReference>
<evidence type="ECO:0000313" key="8">
    <source>
        <dbReference type="Proteomes" id="UP000464954"/>
    </source>
</evidence>
<dbReference type="Pfam" id="PF12831">
    <property type="entry name" value="FAD_oxidored"/>
    <property type="match status" value="1"/>
</dbReference>
<dbReference type="Gene3D" id="2.60.120.260">
    <property type="entry name" value="Galactose-binding domain-like"/>
    <property type="match status" value="2"/>
</dbReference>
<evidence type="ECO:0000256" key="5">
    <source>
        <dbReference type="ARBA" id="ARBA00023014"/>
    </source>
</evidence>
<dbReference type="InterPro" id="IPR036188">
    <property type="entry name" value="FAD/NAD-bd_sf"/>
</dbReference>
<feature type="domain" description="F5/8 type C" evidence="6">
    <location>
        <begin position="645"/>
        <end position="804"/>
    </location>
</feature>
<evidence type="ECO:0000256" key="4">
    <source>
        <dbReference type="ARBA" id="ARBA00023004"/>
    </source>
</evidence>
<dbReference type="PANTHER" id="PTHR43498">
    <property type="entry name" value="FERREDOXIN:COB-COM HETERODISULFIDE REDUCTASE SUBUNIT A"/>
    <property type="match status" value="1"/>
</dbReference>
<protein>
    <submittedName>
        <fullName evidence="7">FAD-dependent oxidoreductase</fullName>
    </submittedName>
</protein>
<evidence type="ECO:0000313" key="7">
    <source>
        <dbReference type="EMBL" id="QHI69942.1"/>
    </source>
</evidence>
<dbReference type="RefSeq" id="WP_160629123.1">
    <property type="nucleotide sequence ID" value="NZ_CP047593.1"/>
</dbReference>
<keyword evidence="2" id="KW-0479">Metal-binding</keyword>
<dbReference type="PROSITE" id="PS50022">
    <property type="entry name" value="FA58C_3"/>
    <property type="match status" value="1"/>
</dbReference>
<dbReference type="KEGG" id="taer:GT409_10925"/>
<keyword evidence="8" id="KW-1185">Reference proteome</keyword>
<dbReference type="GO" id="GO:0051539">
    <property type="term" value="F:4 iron, 4 sulfur cluster binding"/>
    <property type="evidence" value="ECO:0007669"/>
    <property type="project" value="UniProtKB-KW"/>
</dbReference>
<evidence type="ECO:0000256" key="3">
    <source>
        <dbReference type="ARBA" id="ARBA00023002"/>
    </source>
</evidence>
<sequence length="815" mass="90163">MKRREFHKAGTLFFTAVGAGRLGFSFVPGESFDDGPYKNTIAFRKPPRIIKEEEDGFLWADAADFQNYGGWALDTQFAGFMGSSYLIAHGTGTPVNDAVLEIPDVTAGRYRIWVRSKNWIPEYSPGRFTLSVNGQDCESQFGVQSSAGWSWEDGGEHQLPEGKTVLFLKDLTGYYGRCSSVILTRDLKYKPPAGLEAFRRERARLSGVSDVPESAGKYDVVVVGAGTAGCCAAIASARMGAKTVLISDRPVVGGNASIELGVPVQGAAKFHEHAREGGIIEEAGRMAAVKDSVILTRPFADLIAAEPGLTVVENMFLEGVEKDRGGKIKAALARDTLTGARRQFAGKIFVDTTGDSWLGYHAGAEHRLGREARDEYSESLAPDIADNITMSGCLRGPHESFQRCIFYRTVKTGAPQSYTAPEWVYDLPEFPVFSHGRGHPDKLESFAKNGIWWIEYPGTTDDLNDPEGARDELLRINFSFWNHMKNIWPERGRLAEFRLDYVPFSNAKRETRRLIGDYVLNQNDCVADRHFEDAIGHAGWMLDIHATKGIFSTTGPFDSHQKIPVCEIPYRCLYSRNIENLMMAGRNISVTHYALGTVRVQGQTSLTGQAAGTAAALACLNGTTPRAIYEKHIGQLQQTLLKEDQFIPKVLNCDSQDLARTASVRASGSAPNCAPENVINGIARPWPGESNIWRSAAGEALPQWIELTLQEPAEISMVQCAFDTDLSVPLPNQRCSCPKGCVRNYFIEVYADGQWKTVARETGNFQRFRRHSFSPVIAEKVRLVAESVQDVSQAIVHEIRIYKNNRPAVLWEEPI</sequence>
<organism evidence="7 8">
    <name type="scientific">Tichowtungia aerotolerans</name>
    <dbReference type="NCBI Taxonomy" id="2697043"/>
    <lineage>
        <taxon>Bacteria</taxon>
        <taxon>Pseudomonadati</taxon>
        <taxon>Kiritimatiellota</taxon>
        <taxon>Tichowtungiia</taxon>
        <taxon>Tichowtungiales</taxon>
        <taxon>Tichowtungiaceae</taxon>
        <taxon>Tichowtungia</taxon>
    </lineage>
</organism>
<dbReference type="InterPro" id="IPR039650">
    <property type="entry name" value="HdrA-like"/>
</dbReference>
<accession>A0A6P1M7D1</accession>
<evidence type="ECO:0000256" key="2">
    <source>
        <dbReference type="ARBA" id="ARBA00022723"/>
    </source>
</evidence>
<dbReference type="SUPFAM" id="SSF51905">
    <property type="entry name" value="FAD/NAD(P)-binding domain"/>
    <property type="match status" value="1"/>
</dbReference>
<dbReference type="SUPFAM" id="SSF49785">
    <property type="entry name" value="Galactose-binding domain-like"/>
    <property type="match status" value="1"/>
</dbReference>
<name>A0A6P1M7D1_9BACT</name>
<dbReference type="InterPro" id="IPR000421">
    <property type="entry name" value="FA58C"/>
</dbReference>
<dbReference type="AlphaFoldDB" id="A0A6P1M7D1"/>
<dbReference type="InterPro" id="IPR008979">
    <property type="entry name" value="Galactose-bd-like_sf"/>
</dbReference>
<reference evidence="7 8" key="1">
    <citation type="submission" date="2020-01" db="EMBL/GenBank/DDBJ databases">
        <title>Ponticoccus aerotolerans gen. nov., sp. nov., an anaerobic bacterium and proposal of Ponticoccusceae fam. nov., Ponticoccusles ord. nov. and Ponticoccuse classis nov. in the phylum Kiritimatiellaeota.</title>
        <authorList>
            <person name="Zhou L.Y."/>
            <person name="Du Z.J."/>
        </authorList>
    </citation>
    <scope>NUCLEOTIDE SEQUENCE [LARGE SCALE GENOMIC DNA]</scope>
    <source>
        <strain evidence="7 8">S-5007</strain>
    </source>
</reference>
<gene>
    <name evidence="7" type="ORF">GT409_10925</name>
</gene>
<keyword evidence="4" id="KW-0408">Iron</keyword>
<keyword evidence="5" id="KW-0411">Iron-sulfur</keyword>
<dbReference type="GO" id="GO:0046872">
    <property type="term" value="F:metal ion binding"/>
    <property type="evidence" value="ECO:0007669"/>
    <property type="project" value="UniProtKB-KW"/>
</dbReference>
<evidence type="ECO:0000256" key="1">
    <source>
        <dbReference type="ARBA" id="ARBA00022485"/>
    </source>
</evidence>
<dbReference type="Gene3D" id="3.50.50.60">
    <property type="entry name" value="FAD/NAD(P)-binding domain"/>
    <property type="match status" value="1"/>
</dbReference>
<evidence type="ECO:0000259" key="6">
    <source>
        <dbReference type="PROSITE" id="PS50022"/>
    </source>
</evidence>
<dbReference type="EMBL" id="CP047593">
    <property type="protein sequence ID" value="QHI69942.1"/>
    <property type="molecule type" value="Genomic_DNA"/>
</dbReference>
<dbReference type="PANTHER" id="PTHR43498:SF1">
    <property type="entry name" value="COB--COM HETERODISULFIDE REDUCTASE IRON-SULFUR SUBUNIT A"/>
    <property type="match status" value="1"/>
</dbReference>
<dbReference type="Pfam" id="PF00754">
    <property type="entry name" value="F5_F8_type_C"/>
    <property type="match status" value="1"/>
</dbReference>
<keyword evidence="3" id="KW-0560">Oxidoreductase</keyword>
<dbReference type="GO" id="GO:0016491">
    <property type="term" value="F:oxidoreductase activity"/>
    <property type="evidence" value="ECO:0007669"/>
    <property type="project" value="UniProtKB-KW"/>
</dbReference>
<proteinExistence type="predicted"/>
<keyword evidence="1" id="KW-0004">4Fe-4S</keyword>